<keyword evidence="3" id="KW-0732">Signal</keyword>
<protein>
    <submittedName>
        <fullName evidence="5">Protein shisa-5</fullName>
    </submittedName>
</protein>
<evidence type="ECO:0000256" key="3">
    <source>
        <dbReference type="SAM" id="SignalP"/>
    </source>
</evidence>
<dbReference type="RefSeq" id="XP_005093104.2">
    <property type="nucleotide sequence ID" value="XM_005093047.3"/>
</dbReference>
<keyword evidence="2" id="KW-1133">Transmembrane helix</keyword>
<proteinExistence type="predicted"/>
<feature type="chain" id="PRO_5047511750" evidence="3">
    <location>
        <begin position="22"/>
        <end position="194"/>
    </location>
</feature>
<dbReference type="Proteomes" id="UP000694888">
    <property type="component" value="Unplaced"/>
</dbReference>
<feature type="signal peptide" evidence="3">
    <location>
        <begin position="1"/>
        <end position="21"/>
    </location>
</feature>
<keyword evidence="2" id="KW-0812">Transmembrane</keyword>
<feature type="region of interest" description="Disordered" evidence="1">
    <location>
        <begin position="164"/>
        <end position="194"/>
    </location>
</feature>
<sequence>MVQLWICFLVVFSTFLDYAMSEYCYERYYSYFAMDYRTRSIHCSFGCCGPSYDEYCCVSNAGIIVGIVFAGIFGIALITAIVCCFIKQKGARGRMVRPSNATTTTVVGHSAQSNVFIVPSGPAPPAYSAVGYPNPYSAYGGYPMGPSAPMPPAYSQPGAPPPAYSYDPAYPPSTATSQAGAYPPQNASQFGNGK</sequence>
<keyword evidence="2" id="KW-0472">Membrane</keyword>
<evidence type="ECO:0000256" key="1">
    <source>
        <dbReference type="SAM" id="MobiDB-lite"/>
    </source>
</evidence>
<name>A0ABM0JGD6_APLCA</name>
<accession>A0ABM0JGD6</accession>
<reference evidence="5" key="1">
    <citation type="submission" date="2025-08" db="UniProtKB">
        <authorList>
            <consortium name="RefSeq"/>
        </authorList>
    </citation>
    <scope>IDENTIFICATION</scope>
</reference>
<evidence type="ECO:0000313" key="5">
    <source>
        <dbReference type="RefSeq" id="XP_005093104.2"/>
    </source>
</evidence>
<gene>
    <name evidence="5" type="primary">LOC101850401</name>
</gene>
<feature type="compositionally biased region" description="Polar residues" evidence="1">
    <location>
        <begin position="173"/>
        <end position="194"/>
    </location>
</feature>
<evidence type="ECO:0000313" key="4">
    <source>
        <dbReference type="Proteomes" id="UP000694888"/>
    </source>
</evidence>
<evidence type="ECO:0000256" key="2">
    <source>
        <dbReference type="SAM" id="Phobius"/>
    </source>
</evidence>
<feature type="transmembrane region" description="Helical" evidence="2">
    <location>
        <begin position="61"/>
        <end position="86"/>
    </location>
</feature>
<dbReference type="GeneID" id="101850401"/>
<organism evidence="4 5">
    <name type="scientific">Aplysia californica</name>
    <name type="common">California sea hare</name>
    <dbReference type="NCBI Taxonomy" id="6500"/>
    <lineage>
        <taxon>Eukaryota</taxon>
        <taxon>Metazoa</taxon>
        <taxon>Spiralia</taxon>
        <taxon>Lophotrochozoa</taxon>
        <taxon>Mollusca</taxon>
        <taxon>Gastropoda</taxon>
        <taxon>Heterobranchia</taxon>
        <taxon>Euthyneura</taxon>
        <taxon>Tectipleura</taxon>
        <taxon>Aplysiida</taxon>
        <taxon>Aplysioidea</taxon>
        <taxon>Aplysiidae</taxon>
        <taxon>Aplysia</taxon>
    </lineage>
</organism>
<keyword evidence="4" id="KW-1185">Reference proteome</keyword>